<reference evidence="2 3" key="1">
    <citation type="submission" date="2015-11" db="EMBL/GenBank/DDBJ databases">
        <title>Genomic analysis of 38 Legionella species identifies large and diverse effector repertoires.</title>
        <authorList>
            <person name="Burstein D."/>
            <person name="Amaro F."/>
            <person name="Zusman T."/>
            <person name="Lifshitz Z."/>
            <person name="Cohen O."/>
            <person name="Gilbert J.A."/>
            <person name="Pupko T."/>
            <person name="Shuman H.A."/>
            <person name="Segal G."/>
        </authorList>
    </citation>
    <scope>NUCLEOTIDE SEQUENCE [LARGE SCALE GENOMIC DNA]</scope>
    <source>
        <strain evidence="2 3">ATCC 51914</strain>
    </source>
</reference>
<evidence type="ECO:0000313" key="2">
    <source>
        <dbReference type="EMBL" id="KTD78822.1"/>
    </source>
</evidence>
<name>A0A0W1ABV1_9GAMM</name>
<feature type="compositionally biased region" description="Low complexity" evidence="1">
    <location>
        <begin position="300"/>
        <end position="320"/>
    </location>
</feature>
<dbReference type="STRING" id="66969.Lwal_1592"/>
<feature type="compositionally biased region" description="Basic and acidic residues" evidence="1">
    <location>
        <begin position="281"/>
        <end position="299"/>
    </location>
</feature>
<dbReference type="AlphaFoldDB" id="A0A0W1ABV1"/>
<organism evidence="2 3">
    <name type="scientific">Legionella waltersii</name>
    <dbReference type="NCBI Taxonomy" id="66969"/>
    <lineage>
        <taxon>Bacteria</taxon>
        <taxon>Pseudomonadati</taxon>
        <taxon>Pseudomonadota</taxon>
        <taxon>Gammaproteobacteria</taxon>
        <taxon>Legionellales</taxon>
        <taxon>Legionellaceae</taxon>
        <taxon>Legionella</taxon>
    </lineage>
</organism>
<dbReference type="PATRIC" id="fig|66969.6.peg.1736"/>
<dbReference type="OrthoDB" id="5653952at2"/>
<evidence type="ECO:0000256" key="1">
    <source>
        <dbReference type="SAM" id="MobiDB-lite"/>
    </source>
</evidence>
<keyword evidence="3" id="KW-1185">Reference proteome</keyword>
<proteinExistence type="predicted"/>
<dbReference type="RefSeq" id="WP_058480289.1">
    <property type="nucleotide sequence ID" value="NZ_CAAAIQ010000015.1"/>
</dbReference>
<feature type="region of interest" description="Disordered" evidence="1">
    <location>
        <begin position="251"/>
        <end position="342"/>
    </location>
</feature>
<dbReference type="Proteomes" id="UP000054729">
    <property type="component" value="Unassembled WGS sequence"/>
</dbReference>
<feature type="compositionally biased region" description="Polar residues" evidence="1">
    <location>
        <begin position="251"/>
        <end position="280"/>
    </location>
</feature>
<sequence>MQHKTEVVVVETSSKLVINYHKHPEVGGVGHVSLEVTHQGKTTVLSVYPTEDLTPTTPIAVTSMYVFPTKAVNHTSPSKSDSPIFASYDITEQVQDMDAVFAKAQELCEIIESGRAAFTLTPSQVTHTATAVLNSNTSTTNMMLGLKVMDRDLIDNEVDKVTVINCAEAISRVLEAGGIERPEGLLSFPTPSRINSYFAAMYNQTEVTEPEPELILEDPDAAPIQSQTQSTEEEPGLLRSMYNSVCSFFSSKGSHTSGQSNDDTTSYDQDGASHQSSSTSEPERVEQSDETPSREEDTSSPRASESSDSFFSSSNEDTSSVAAKKEDESDLDYCSRTDAMVN</sequence>
<accession>A0A0W1ABV1</accession>
<dbReference type="EMBL" id="LNZB01000038">
    <property type="protein sequence ID" value="KTD78822.1"/>
    <property type="molecule type" value="Genomic_DNA"/>
</dbReference>
<protein>
    <submittedName>
        <fullName evidence="2">Uncharacterized protein</fullName>
    </submittedName>
</protein>
<gene>
    <name evidence="2" type="ORF">Lwal_1592</name>
</gene>
<comment type="caution">
    <text evidence="2">The sequence shown here is derived from an EMBL/GenBank/DDBJ whole genome shotgun (WGS) entry which is preliminary data.</text>
</comment>
<evidence type="ECO:0000313" key="3">
    <source>
        <dbReference type="Proteomes" id="UP000054729"/>
    </source>
</evidence>